<keyword evidence="1" id="KW-0732">Signal</keyword>
<dbReference type="Gene3D" id="3.40.190.10">
    <property type="entry name" value="Periplasmic binding protein-like II"/>
    <property type="match status" value="2"/>
</dbReference>
<feature type="chain" id="PRO_5020882835" evidence="1">
    <location>
        <begin position="20"/>
        <end position="265"/>
    </location>
</feature>
<dbReference type="OrthoDB" id="8587856at2"/>
<comment type="caution">
    <text evidence="2">The sequence shown here is derived from an EMBL/GenBank/DDBJ whole genome shotgun (WGS) entry which is preliminary data.</text>
</comment>
<dbReference type="SUPFAM" id="SSF53850">
    <property type="entry name" value="Periplasmic binding protein-like II"/>
    <property type="match status" value="1"/>
</dbReference>
<evidence type="ECO:0000313" key="3">
    <source>
        <dbReference type="Proteomes" id="UP000295765"/>
    </source>
</evidence>
<dbReference type="AlphaFoldDB" id="A0A4R2LF87"/>
<gene>
    <name evidence="2" type="ORF">EV699_102125</name>
</gene>
<proteinExistence type="predicted"/>
<dbReference type="Proteomes" id="UP000295765">
    <property type="component" value="Unassembled WGS sequence"/>
</dbReference>
<feature type="signal peptide" evidence="1">
    <location>
        <begin position="1"/>
        <end position="19"/>
    </location>
</feature>
<dbReference type="PANTHER" id="PTHR38834">
    <property type="entry name" value="PERIPLASMIC SUBSTRATE BINDING PROTEIN FAMILY 3"/>
    <property type="match status" value="1"/>
</dbReference>
<dbReference type="RefSeq" id="WP_132538345.1">
    <property type="nucleotide sequence ID" value="NZ_SLWY01000002.1"/>
</dbReference>
<sequence>MRRLWMLLVATLAAAPAAAELRLLAAELPPYTFQVPPATVSEFPGPGQGLVHEVVVEMAKRIGHSGSIEYMPWFRAQEIAMSEPNIGILALTRSPEREDRYRWLAKIVTDDLVLVGGQGVDVSTLDKARDRPTGVLLRSGAEALLREHGFTRIEPAPEEWLNAKKLKDRRIDAWLAPRLMVIHAMKEVRGDLATLNMGQIVRSSEIWLAGSKDLPDAEVARWAGAFEAVKADGTLERLLRKYRRLDVAPIPDERRRYSQDPIWNY</sequence>
<dbReference type="PANTHER" id="PTHR38834:SF3">
    <property type="entry name" value="SOLUTE-BINDING PROTEIN FAMILY 3_N-TERMINAL DOMAIN-CONTAINING PROTEIN"/>
    <property type="match status" value="1"/>
</dbReference>
<name>A0A4R2LF87_9GAMM</name>
<protein>
    <submittedName>
        <fullName evidence="2">Amino acid ABC transporter substrate-binding protein (PAAT family)</fullName>
    </submittedName>
</protein>
<organism evidence="2 3">
    <name type="scientific">Plasticicumulans lactativorans</name>
    <dbReference type="NCBI Taxonomy" id="1133106"/>
    <lineage>
        <taxon>Bacteria</taxon>
        <taxon>Pseudomonadati</taxon>
        <taxon>Pseudomonadota</taxon>
        <taxon>Gammaproteobacteria</taxon>
        <taxon>Candidatus Competibacteraceae</taxon>
        <taxon>Plasticicumulans</taxon>
    </lineage>
</organism>
<keyword evidence="3" id="KW-1185">Reference proteome</keyword>
<dbReference type="EMBL" id="SLWY01000002">
    <property type="protein sequence ID" value="TCO83427.1"/>
    <property type="molecule type" value="Genomic_DNA"/>
</dbReference>
<evidence type="ECO:0000256" key="1">
    <source>
        <dbReference type="SAM" id="SignalP"/>
    </source>
</evidence>
<accession>A0A4R2LF87</accession>
<evidence type="ECO:0000313" key="2">
    <source>
        <dbReference type="EMBL" id="TCO83427.1"/>
    </source>
</evidence>
<reference evidence="2 3" key="1">
    <citation type="submission" date="2019-03" db="EMBL/GenBank/DDBJ databases">
        <title>Genomic Encyclopedia of Type Strains, Phase IV (KMG-IV): sequencing the most valuable type-strain genomes for metagenomic binning, comparative biology and taxonomic classification.</title>
        <authorList>
            <person name="Goeker M."/>
        </authorList>
    </citation>
    <scope>NUCLEOTIDE SEQUENCE [LARGE SCALE GENOMIC DNA]</scope>
    <source>
        <strain evidence="2 3">DSM 25287</strain>
    </source>
</reference>